<dbReference type="EMBL" id="LXQA010418429">
    <property type="protein sequence ID" value="MCI50567.1"/>
    <property type="molecule type" value="Genomic_DNA"/>
</dbReference>
<dbReference type="Proteomes" id="UP000265520">
    <property type="component" value="Unassembled WGS sequence"/>
</dbReference>
<evidence type="ECO:0000313" key="1">
    <source>
        <dbReference type="EMBL" id="MCI50567.1"/>
    </source>
</evidence>
<protein>
    <submittedName>
        <fullName evidence="1">Uncharacterized protein</fullName>
    </submittedName>
</protein>
<dbReference type="AlphaFoldDB" id="A0A392SQ92"/>
<sequence>TSCICWQLRPAWGAPSQAQKELYFPGFLLPTAPSLGGPEPGVVHCSQG</sequence>
<proteinExistence type="predicted"/>
<accession>A0A392SQ92</accession>
<feature type="non-terminal residue" evidence="1">
    <location>
        <position position="1"/>
    </location>
</feature>
<evidence type="ECO:0000313" key="2">
    <source>
        <dbReference type="Proteomes" id="UP000265520"/>
    </source>
</evidence>
<comment type="caution">
    <text evidence="1">The sequence shown here is derived from an EMBL/GenBank/DDBJ whole genome shotgun (WGS) entry which is preliminary data.</text>
</comment>
<keyword evidence="2" id="KW-1185">Reference proteome</keyword>
<reference evidence="1 2" key="1">
    <citation type="journal article" date="2018" name="Front. Plant Sci.">
        <title>Red Clover (Trifolium pratense) and Zigzag Clover (T. medium) - A Picture of Genomic Similarities and Differences.</title>
        <authorList>
            <person name="Dluhosova J."/>
            <person name="Istvanek J."/>
            <person name="Nedelnik J."/>
            <person name="Repkova J."/>
        </authorList>
    </citation>
    <scope>NUCLEOTIDE SEQUENCE [LARGE SCALE GENOMIC DNA]</scope>
    <source>
        <strain evidence="2">cv. 10/8</strain>
        <tissue evidence="1">Leaf</tissue>
    </source>
</reference>
<organism evidence="1 2">
    <name type="scientific">Trifolium medium</name>
    <dbReference type="NCBI Taxonomy" id="97028"/>
    <lineage>
        <taxon>Eukaryota</taxon>
        <taxon>Viridiplantae</taxon>
        <taxon>Streptophyta</taxon>
        <taxon>Embryophyta</taxon>
        <taxon>Tracheophyta</taxon>
        <taxon>Spermatophyta</taxon>
        <taxon>Magnoliopsida</taxon>
        <taxon>eudicotyledons</taxon>
        <taxon>Gunneridae</taxon>
        <taxon>Pentapetalae</taxon>
        <taxon>rosids</taxon>
        <taxon>fabids</taxon>
        <taxon>Fabales</taxon>
        <taxon>Fabaceae</taxon>
        <taxon>Papilionoideae</taxon>
        <taxon>50 kb inversion clade</taxon>
        <taxon>NPAAA clade</taxon>
        <taxon>Hologalegina</taxon>
        <taxon>IRL clade</taxon>
        <taxon>Trifolieae</taxon>
        <taxon>Trifolium</taxon>
    </lineage>
</organism>
<name>A0A392SQ92_9FABA</name>